<dbReference type="EMBL" id="GGEC01049736">
    <property type="protein sequence ID" value="MBX30220.1"/>
    <property type="molecule type" value="Transcribed_RNA"/>
</dbReference>
<reference evidence="2" key="1">
    <citation type="submission" date="2018-02" db="EMBL/GenBank/DDBJ databases">
        <title>Rhizophora mucronata_Transcriptome.</title>
        <authorList>
            <person name="Meera S.P."/>
            <person name="Sreeshan A."/>
            <person name="Augustine A."/>
        </authorList>
    </citation>
    <scope>NUCLEOTIDE SEQUENCE</scope>
    <source>
        <tissue evidence="2">Leaf</tissue>
    </source>
</reference>
<accession>A0A2P2MJ09</accession>
<name>A0A2P2MJ09_RHIMU</name>
<sequence length="53" mass="6475">MTNTLQGAPGCRCNWWEVFPFEMGNRYVFTLFWVVFFCLIYLFFFWIIGSFLD</sequence>
<keyword evidence="1" id="KW-1133">Transmembrane helix</keyword>
<dbReference type="AlphaFoldDB" id="A0A2P2MJ09"/>
<keyword evidence="1" id="KW-0472">Membrane</keyword>
<keyword evidence="1" id="KW-0812">Transmembrane</keyword>
<feature type="transmembrane region" description="Helical" evidence="1">
    <location>
        <begin position="27"/>
        <end position="52"/>
    </location>
</feature>
<evidence type="ECO:0000313" key="2">
    <source>
        <dbReference type="EMBL" id="MBX30220.1"/>
    </source>
</evidence>
<organism evidence="2">
    <name type="scientific">Rhizophora mucronata</name>
    <name type="common">Asiatic mangrove</name>
    <dbReference type="NCBI Taxonomy" id="61149"/>
    <lineage>
        <taxon>Eukaryota</taxon>
        <taxon>Viridiplantae</taxon>
        <taxon>Streptophyta</taxon>
        <taxon>Embryophyta</taxon>
        <taxon>Tracheophyta</taxon>
        <taxon>Spermatophyta</taxon>
        <taxon>Magnoliopsida</taxon>
        <taxon>eudicotyledons</taxon>
        <taxon>Gunneridae</taxon>
        <taxon>Pentapetalae</taxon>
        <taxon>rosids</taxon>
        <taxon>fabids</taxon>
        <taxon>Malpighiales</taxon>
        <taxon>Rhizophoraceae</taxon>
        <taxon>Rhizophora</taxon>
    </lineage>
</organism>
<protein>
    <submittedName>
        <fullName evidence="2">Uncharacterized protein</fullName>
    </submittedName>
</protein>
<proteinExistence type="predicted"/>
<evidence type="ECO:0000256" key="1">
    <source>
        <dbReference type="SAM" id="Phobius"/>
    </source>
</evidence>